<comment type="caution">
    <text evidence="1">The sequence shown here is derived from an EMBL/GenBank/DDBJ whole genome shotgun (WGS) entry which is preliminary data.</text>
</comment>
<dbReference type="Proteomes" id="UP000558475">
    <property type="component" value="Unassembled WGS sequence"/>
</dbReference>
<reference evidence="1 2" key="1">
    <citation type="submission" date="2020-04" db="EMBL/GenBank/DDBJ databases">
        <title>Whole genome sequencing of clinical and environmental type strains of Ochrobactrum.</title>
        <authorList>
            <person name="Dharne M."/>
        </authorList>
    </citation>
    <scope>NUCLEOTIDE SEQUENCE [LARGE SCALE GENOMIC DNA]</scope>
    <source>
        <strain evidence="1 2">DSM 13340</strain>
    </source>
</reference>
<gene>
    <name evidence="1" type="ORF">HGG76_21300</name>
</gene>
<name>A0A7X6FRS6_9HYPH</name>
<sequence length="55" mass="6527">MVVRQQACIIHRKAQPISIYSFYERNFVGQHTTGDRRRIASNSDNTFFVITFDQY</sequence>
<proteinExistence type="predicted"/>
<evidence type="ECO:0000313" key="2">
    <source>
        <dbReference type="Proteomes" id="UP000558475"/>
    </source>
</evidence>
<dbReference type="EMBL" id="JAAXZB010000002">
    <property type="protein sequence ID" value="NKW10796.1"/>
    <property type="molecule type" value="Genomic_DNA"/>
</dbReference>
<protein>
    <submittedName>
        <fullName evidence="1">Uncharacterized protein</fullName>
    </submittedName>
</protein>
<evidence type="ECO:0000313" key="1">
    <source>
        <dbReference type="EMBL" id="NKW10796.1"/>
    </source>
</evidence>
<organism evidence="1 2">
    <name type="scientific">Brucella tritici</name>
    <dbReference type="NCBI Taxonomy" id="94626"/>
    <lineage>
        <taxon>Bacteria</taxon>
        <taxon>Pseudomonadati</taxon>
        <taxon>Pseudomonadota</taxon>
        <taxon>Alphaproteobacteria</taxon>
        <taxon>Hyphomicrobiales</taxon>
        <taxon>Brucellaceae</taxon>
        <taxon>Brucella/Ochrobactrum group</taxon>
        <taxon>Brucella</taxon>
    </lineage>
</organism>
<accession>A0A7X6FRS6</accession>
<dbReference type="AlphaFoldDB" id="A0A7X6FRS6"/>